<feature type="transmembrane region" description="Helical" evidence="1">
    <location>
        <begin position="78"/>
        <end position="99"/>
    </location>
</feature>
<evidence type="ECO:0000313" key="2">
    <source>
        <dbReference type="EMBL" id="SVC40830.1"/>
    </source>
</evidence>
<evidence type="ECO:0000256" key="1">
    <source>
        <dbReference type="SAM" id="Phobius"/>
    </source>
</evidence>
<feature type="non-terminal residue" evidence="2">
    <location>
        <position position="1"/>
    </location>
</feature>
<gene>
    <name evidence="2" type="ORF">METZ01_LOCUS293684</name>
</gene>
<dbReference type="AlphaFoldDB" id="A0A382LW32"/>
<feature type="non-terminal residue" evidence="2">
    <location>
        <position position="163"/>
    </location>
</feature>
<name>A0A382LW32_9ZZZZ</name>
<reference evidence="2" key="1">
    <citation type="submission" date="2018-05" db="EMBL/GenBank/DDBJ databases">
        <authorList>
            <person name="Lanie J.A."/>
            <person name="Ng W.-L."/>
            <person name="Kazmierczak K.M."/>
            <person name="Andrzejewski T.M."/>
            <person name="Davidsen T.M."/>
            <person name="Wayne K.J."/>
            <person name="Tettelin H."/>
            <person name="Glass J.I."/>
            <person name="Rusch D."/>
            <person name="Podicherti R."/>
            <person name="Tsui H.-C.T."/>
            <person name="Winkler M.E."/>
        </authorList>
    </citation>
    <scope>NUCLEOTIDE SEQUENCE</scope>
</reference>
<keyword evidence="1" id="KW-0812">Transmembrane</keyword>
<sequence length="163" mass="17850">VKIVTDSSYIEYDSGFRRMLLTAMTETTTENPTDDIQEQRSRDLARMKKVGTKHAATVLAALTIWGAADYWASGSGLLLAEGIALLNALFVGVIIASIAHEWGHFSGARITGSVSPVMKEPVSFFMFSFKDEVNSREQFVAMSMGGPIANWLLVLGLFFLLPL</sequence>
<proteinExistence type="predicted"/>
<organism evidence="2">
    <name type="scientific">marine metagenome</name>
    <dbReference type="NCBI Taxonomy" id="408172"/>
    <lineage>
        <taxon>unclassified sequences</taxon>
        <taxon>metagenomes</taxon>
        <taxon>ecological metagenomes</taxon>
    </lineage>
</organism>
<dbReference type="EMBL" id="UINC01089601">
    <property type="protein sequence ID" value="SVC40830.1"/>
    <property type="molecule type" value="Genomic_DNA"/>
</dbReference>
<keyword evidence="1" id="KW-0472">Membrane</keyword>
<feature type="transmembrane region" description="Helical" evidence="1">
    <location>
        <begin position="139"/>
        <end position="161"/>
    </location>
</feature>
<accession>A0A382LW32</accession>
<protein>
    <submittedName>
        <fullName evidence="2">Uncharacterized protein</fullName>
    </submittedName>
</protein>
<feature type="transmembrane region" description="Helical" evidence="1">
    <location>
        <begin position="55"/>
        <end position="72"/>
    </location>
</feature>
<keyword evidence="1" id="KW-1133">Transmembrane helix</keyword>